<dbReference type="Proteomes" id="UP000053433">
    <property type="component" value="Unassembled WGS sequence"/>
</dbReference>
<accession>A0A0W7TQN3</accession>
<evidence type="ECO:0000256" key="5">
    <source>
        <dbReference type="ARBA" id="ARBA00022989"/>
    </source>
</evidence>
<evidence type="ECO:0000313" key="11">
    <source>
        <dbReference type="Proteomes" id="UP000449193"/>
    </source>
</evidence>
<gene>
    <name evidence="8" type="ORF">ASJ35_10100</name>
    <name evidence="9" type="ORF">GMD52_12900</name>
</gene>
<keyword evidence="6 7" id="KW-0472">Membrane</keyword>
<name>A0A0W7TQN3_9FIRM</name>
<feature type="transmembrane region" description="Helical" evidence="7">
    <location>
        <begin position="349"/>
        <end position="372"/>
    </location>
</feature>
<dbReference type="Pfam" id="PF07690">
    <property type="entry name" value="MFS_1"/>
    <property type="match status" value="1"/>
</dbReference>
<dbReference type="SUPFAM" id="SSF103473">
    <property type="entry name" value="MFS general substrate transporter"/>
    <property type="match status" value="1"/>
</dbReference>
<evidence type="ECO:0000256" key="2">
    <source>
        <dbReference type="ARBA" id="ARBA00008335"/>
    </source>
</evidence>
<evidence type="ECO:0000256" key="1">
    <source>
        <dbReference type="ARBA" id="ARBA00004651"/>
    </source>
</evidence>
<dbReference type="PANTHER" id="PTHR23514">
    <property type="entry name" value="BYPASS OF STOP CODON PROTEIN 6"/>
    <property type="match status" value="1"/>
</dbReference>
<dbReference type="InterPro" id="IPR051788">
    <property type="entry name" value="MFS_Transporter"/>
</dbReference>
<dbReference type="GO" id="GO:0005886">
    <property type="term" value="C:plasma membrane"/>
    <property type="evidence" value="ECO:0007669"/>
    <property type="project" value="UniProtKB-SubCell"/>
</dbReference>
<reference evidence="8 10" key="1">
    <citation type="submission" date="2015-10" db="EMBL/GenBank/DDBJ databases">
        <title>A novel member of the family Ruminococcaceae isolated from human faeces.</title>
        <authorList>
            <person name="Shkoporov A.N."/>
            <person name="Chaplin A.V."/>
            <person name="Motuzova O.V."/>
            <person name="Kafarskaia L.I."/>
            <person name="Efimov B.A."/>
        </authorList>
    </citation>
    <scope>NUCLEOTIDE SEQUENCE [LARGE SCALE GENOMIC DNA]</scope>
    <source>
        <strain evidence="8 10">668</strain>
    </source>
</reference>
<dbReference type="EMBL" id="WMZR01000018">
    <property type="protein sequence ID" value="MTS52431.1"/>
    <property type="molecule type" value="Genomic_DNA"/>
</dbReference>
<dbReference type="InterPro" id="IPR011701">
    <property type="entry name" value="MFS"/>
</dbReference>
<feature type="transmembrane region" description="Helical" evidence="7">
    <location>
        <begin position="133"/>
        <end position="153"/>
    </location>
</feature>
<dbReference type="InterPro" id="IPR036259">
    <property type="entry name" value="MFS_trans_sf"/>
</dbReference>
<dbReference type="EMBL" id="LMUA01000012">
    <property type="protein sequence ID" value="KUE76129.1"/>
    <property type="molecule type" value="Genomic_DNA"/>
</dbReference>
<keyword evidence="3" id="KW-0813">Transport</keyword>
<feature type="transmembrane region" description="Helical" evidence="7">
    <location>
        <begin position="246"/>
        <end position="264"/>
    </location>
</feature>
<dbReference type="GO" id="GO:0022857">
    <property type="term" value="F:transmembrane transporter activity"/>
    <property type="evidence" value="ECO:0007669"/>
    <property type="project" value="InterPro"/>
</dbReference>
<evidence type="ECO:0000256" key="3">
    <source>
        <dbReference type="ARBA" id="ARBA00022448"/>
    </source>
</evidence>
<feature type="transmembrane region" description="Helical" evidence="7">
    <location>
        <begin position="45"/>
        <end position="67"/>
    </location>
</feature>
<evidence type="ECO:0000256" key="4">
    <source>
        <dbReference type="ARBA" id="ARBA00022692"/>
    </source>
</evidence>
<evidence type="ECO:0000313" key="9">
    <source>
        <dbReference type="EMBL" id="MTS52431.1"/>
    </source>
</evidence>
<organism evidence="8 10">
    <name type="scientific">Ruthenibacterium lactatiformans</name>
    <dbReference type="NCBI Taxonomy" id="1550024"/>
    <lineage>
        <taxon>Bacteria</taxon>
        <taxon>Bacillati</taxon>
        <taxon>Bacillota</taxon>
        <taxon>Clostridia</taxon>
        <taxon>Eubacteriales</taxon>
        <taxon>Oscillospiraceae</taxon>
        <taxon>Ruthenibacterium</taxon>
    </lineage>
</organism>
<feature type="transmembrane region" description="Helical" evidence="7">
    <location>
        <begin position="322"/>
        <end position="343"/>
    </location>
</feature>
<protein>
    <submittedName>
        <fullName evidence="9">MFS transporter</fullName>
    </submittedName>
</protein>
<dbReference type="Proteomes" id="UP000449193">
    <property type="component" value="Unassembled WGS sequence"/>
</dbReference>
<feature type="transmembrane region" description="Helical" evidence="7">
    <location>
        <begin position="204"/>
        <end position="226"/>
    </location>
</feature>
<feature type="transmembrane region" description="Helical" evidence="7">
    <location>
        <begin position="271"/>
        <end position="287"/>
    </location>
</feature>
<dbReference type="AlphaFoldDB" id="A0A0W7TQN3"/>
<reference evidence="9 11" key="2">
    <citation type="journal article" date="2019" name="Nat. Med.">
        <title>A library of human gut bacterial isolates paired with longitudinal multiomics data enables mechanistic microbiome research.</title>
        <authorList>
            <person name="Poyet M."/>
            <person name="Groussin M."/>
            <person name="Gibbons S.M."/>
            <person name="Avila-Pacheco J."/>
            <person name="Jiang X."/>
            <person name="Kearney S.M."/>
            <person name="Perrotta A.R."/>
            <person name="Berdy B."/>
            <person name="Zhao S."/>
            <person name="Lieberman T.D."/>
            <person name="Swanson P.K."/>
            <person name="Smith M."/>
            <person name="Roesemann S."/>
            <person name="Alexander J.E."/>
            <person name="Rich S.A."/>
            <person name="Livny J."/>
            <person name="Vlamakis H."/>
            <person name="Clish C."/>
            <person name="Bullock K."/>
            <person name="Deik A."/>
            <person name="Scott J."/>
            <person name="Pierce K.A."/>
            <person name="Xavier R.J."/>
            <person name="Alm E.J."/>
        </authorList>
    </citation>
    <scope>NUCLEOTIDE SEQUENCE [LARGE SCALE GENOMIC DNA]</scope>
    <source>
        <strain evidence="9 11">BIOML-A7</strain>
    </source>
</reference>
<dbReference type="RefSeq" id="WP_058723265.1">
    <property type="nucleotide sequence ID" value="NZ_CAUBPW010000010.1"/>
</dbReference>
<evidence type="ECO:0000256" key="7">
    <source>
        <dbReference type="SAM" id="Phobius"/>
    </source>
</evidence>
<evidence type="ECO:0000313" key="8">
    <source>
        <dbReference type="EMBL" id="KUE76129.1"/>
    </source>
</evidence>
<dbReference type="Gene3D" id="1.20.1250.20">
    <property type="entry name" value="MFS general substrate transporter like domains"/>
    <property type="match status" value="1"/>
</dbReference>
<feature type="transmembrane region" description="Helical" evidence="7">
    <location>
        <begin position="159"/>
        <end position="183"/>
    </location>
</feature>
<comment type="similarity">
    <text evidence="2">Belongs to the major facilitator superfamily.</text>
</comment>
<feature type="transmembrane region" description="Helical" evidence="7">
    <location>
        <begin position="12"/>
        <end position="33"/>
    </location>
</feature>
<sequence length="379" mass="39284">MNALRQNKAACAYPAMLLNGVCASSGGVVMALLQERYGLSYQWSGLLLAMLSVGNLAAGFAAGMLPAHWGQRHTVLMLAGGAALGYGAMILTGSPWALLAAFTLVGVAKGTTLNTSSALIAAHARERTKCMNLIHACFATGSLLCPLFIAALGMGGLPWWAPMAGLALCGAALWGVFALAGLPGRTGDGARVKNDWSFLRSPRFWVLTGLVFFQNCTEISVTGWMVTYFKDVGILSGPAGQMTVTVIWGAMLAGRLCIAFVFPVKNSFRTLSLMSACCVGTYILLLVAKTPASALICLFLFGLAIAGVNPTAVAAGNALSGAGLGVMLPAAGVGAVLMPYITGAVAQRFGIWAGMLCTVFALMGMTACAVALHRRNDMK</sequence>
<proteinExistence type="inferred from homology"/>
<comment type="subcellular location">
    <subcellularLocation>
        <location evidence="1">Cell membrane</location>
        <topology evidence="1">Multi-pass membrane protein</topology>
    </subcellularLocation>
</comment>
<feature type="transmembrane region" description="Helical" evidence="7">
    <location>
        <begin position="293"/>
        <end position="315"/>
    </location>
</feature>
<keyword evidence="5 7" id="KW-1133">Transmembrane helix</keyword>
<evidence type="ECO:0000313" key="10">
    <source>
        <dbReference type="Proteomes" id="UP000053433"/>
    </source>
</evidence>
<keyword evidence="4 7" id="KW-0812">Transmembrane</keyword>
<dbReference type="PANTHER" id="PTHR23514:SF3">
    <property type="entry name" value="BYPASS OF STOP CODON PROTEIN 6"/>
    <property type="match status" value="1"/>
</dbReference>
<comment type="caution">
    <text evidence="8">The sequence shown here is derived from an EMBL/GenBank/DDBJ whole genome shotgun (WGS) entry which is preliminary data.</text>
</comment>
<evidence type="ECO:0000256" key="6">
    <source>
        <dbReference type="ARBA" id="ARBA00023136"/>
    </source>
</evidence>